<dbReference type="RefSeq" id="WP_322855761.1">
    <property type="nucleotide sequence ID" value="NZ_JAYDCJ010000003.1"/>
</dbReference>
<reference evidence="8 9" key="1">
    <citation type="submission" date="2023-12" db="EMBL/GenBank/DDBJ databases">
        <title>Marinobacter qingdaonensis sp. nov., isolated from the intertidal sediment of Qingdao, PR China.</title>
        <authorList>
            <person name="Li Y."/>
        </authorList>
    </citation>
    <scope>NUCLEOTIDE SEQUENCE [LARGE SCALE GENOMIC DNA]</scope>
    <source>
        <strain evidence="8 9">ASW11-75</strain>
    </source>
</reference>
<keyword evidence="4 5" id="KW-0720">Serine protease</keyword>
<dbReference type="Proteomes" id="UP001305746">
    <property type="component" value="Unassembled WGS sequence"/>
</dbReference>
<feature type="domain" description="Peptidase S8/S53" evidence="7">
    <location>
        <begin position="340"/>
        <end position="620"/>
    </location>
</feature>
<dbReference type="InterPro" id="IPR000209">
    <property type="entry name" value="Peptidase_S8/S53_dom"/>
</dbReference>
<dbReference type="PROSITE" id="PS00137">
    <property type="entry name" value="SUBTILASE_HIS"/>
    <property type="match status" value="1"/>
</dbReference>
<feature type="region of interest" description="Disordered" evidence="6">
    <location>
        <begin position="388"/>
        <end position="410"/>
    </location>
</feature>
<dbReference type="PANTHER" id="PTHR43806:SF11">
    <property type="entry name" value="CEREVISIN-RELATED"/>
    <property type="match status" value="1"/>
</dbReference>
<feature type="active site" description="Charge relay system" evidence="5">
    <location>
        <position position="412"/>
    </location>
</feature>
<evidence type="ECO:0000256" key="3">
    <source>
        <dbReference type="ARBA" id="ARBA00022801"/>
    </source>
</evidence>
<dbReference type="PIRSF" id="PIRSF037893">
    <property type="entry name" value="Subtilisin_rel_Maqu_2796"/>
    <property type="match status" value="1"/>
</dbReference>
<dbReference type="PANTHER" id="PTHR43806">
    <property type="entry name" value="PEPTIDASE S8"/>
    <property type="match status" value="1"/>
</dbReference>
<evidence type="ECO:0000259" key="7">
    <source>
        <dbReference type="Pfam" id="PF00082"/>
    </source>
</evidence>
<comment type="caution">
    <text evidence="8">The sequence shown here is derived from an EMBL/GenBank/DDBJ whole genome shotgun (WGS) entry which is preliminary data.</text>
</comment>
<dbReference type="InterPro" id="IPR036852">
    <property type="entry name" value="Peptidase_S8/S53_dom_sf"/>
</dbReference>
<dbReference type="PRINTS" id="PR00723">
    <property type="entry name" value="SUBTILISIN"/>
</dbReference>
<keyword evidence="2 5" id="KW-0645">Protease</keyword>
<dbReference type="Gene3D" id="3.40.50.200">
    <property type="entry name" value="Peptidase S8/S53 domain"/>
    <property type="match status" value="1"/>
</dbReference>
<evidence type="ECO:0000313" key="9">
    <source>
        <dbReference type="Proteomes" id="UP001305746"/>
    </source>
</evidence>
<feature type="active site" description="Charge relay system" evidence="5">
    <location>
        <position position="349"/>
    </location>
</feature>
<dbReference type="InterPro" id="IPR017309">
    <property type="entry name" value="Pept_S8A_subtilisin_proteobac"/>
</dbReference>
<comment type="similarity">
    <text evidence="1 5">Belongs to the peptidase S8 family.</text>
</comment>
<keyword evidence="3 5" id="KW-0378">Hydrolase</keyword>
<dbReference type="SUPFAM" id="SSF52743">
    <property type="entry name" value="Subtilisin-like"/>
    <property type="match status" value="1"/>
</dbReference>
<evidence type="ECO:0000313" key="8">
    <source>
        <dbReference type="EMBL" id="MEA1081295.1"/>
    </source>
</evidence>
<keyword evidence="9" id="KW-1185">Reference proteome</keyword>
<dbReference type="InterPro" id="IPR023828">
    <property type="entry name" value="Peptidase_S8_Ser-AS"/>
</dbReference>
<dbReference type="InterPro" id="IPR015500">
    <property type="entry name" value="Peptidase_S8_subtilisin-rel"/>
</dbReference>
<evidence type="ECO:0000256" key="6">
    <source>
        <dbReference type="SAM" id="MobiDB-lite"/>
    </source>
</evidence>
<evidence type="ECO:0000256" key="5">
    <source>
        <dbReference type="PROSITE-ProRule" id="PRU01240"/>
    </source>
</evidence>
<evidence type="ECO:0000256" key="4">
    <source>
        <dbReference type="ARBA" id="ARBA00022825"/>
    </source>
</evidence>
<evidence type="ECO:0000256" key="2">
    <source>
        <dbReference type="ARBA" id="ARBA00022670"/>
    </source>
</evidence>
<sequence length="879" mass="90996">MKLRFGFSVGVLALVTVIAGCGGGSSDRSLSGCLGQTSFAIGSGVEPSAVSVSGVIEIESQTRVDSDTSDDLRLNQAVSNNCDTEAQPLPVTGVAGGYVSATSGIYPDTGQQLDFAQDVQDYYTAQLKAGDRVSLQVFQTGDMEPGRARLQIFDPSDRQVFDSQSGFTSEPPFLHSIAMGQGEFTIRVSSVSGGPMRYVLIAAAEGTTSMMNTAYADPGFVPGEAVATLRRTGPEPAGEQLVTSLAADGAVALGSGAWKLSMNLPGAAAPLNQQAQAWQRTETLSWIKTLREHPDVASVSPNYHIHAQTLSPESNPLYSRQWNLPLINLPIAWQAAPNFGRGVGVAVMDTGLFSATPNSYGNWHPDLNANVVPASVDLLDYVSGELDIDNQQGRDTNPADPGDGQARSSNFHGSHVAGIVSAVDNSAGIVGVANASTLIPVRVLGRQGTGSLSDLIAAVSWAGQADSGVDVINLSLGGVGPDVALENAINDAFSRGKLIVAAAGNAATDEPTYPAAFDNVVGVGAVDAGGTRASYSNFGVSVDLVAPGGDASRDANLDGAADVITSAWGTDDGGVFEPGYAGLQGTSMAAPHVAGVYALMKGEEPTLTPGQFFALLADGQLTDTVGSATEYGAGLINAIKAVDAARSGNIPDVLAASPSVLSFSQATLSQTLSFVRYPSLAEITIQSVVVGDDWLQIDPAIAGGAPPSSVTVTVDASQLDTSQIYSSEILITYNGGRELEIPVNVRLVDPTDERNAGRHYVLLVTSDGNYDTVAQTVVSATGGQYRFQFGAVDPGDYFLVAGTDTDNNGFICESGEACAEYPVNGLPQPISVGLDPISGIALSTSFRRPTISALGAPRVDFQGYRLNRDGPTAKKVQVQ</sequence>
<dbReference type="EMBL" id="JAYDCJ010000003">
    <property type="protein sequence ID" value="MEA1081295.1"/>
    <property type="molecule type" value="Genomic_DNA"/>
</dbReference>
<accession>A0ABU5NZS9</accession>
<dbReference type="Pfam" id="PF00082">
    <property type="entry name" value="Peptidase_S8"/>
    <property type="match status" value="1"/>
</dbReference>
<proteinExistence type="inferred from homology"/>
<dbReference type="InterPro" id="IPR022398">
    <property type="entry name" value="Peptidase_S8_His-AS"/>
</dbReference>
<name>A0ABU5NZS9_9GAMM</name>
<protein>
    <submittedName>
        <fullName evidence="8">S8 family serine peptidase</fullName>
    </submittedName>
</protein>
<organism evidence="8 9">
    <name type="scientific">Marinobacter qingdaonensis</name>
    <dbReference type="NCBI Taxonomy" id="3108486"/>
    <lineage>
        <taxon>Bacteria</taxon>
        <taxon>Pseudomonadati</taxon>
        <taxon>Pseudomonadota</taxon>
        <taxon>Gammaproteobacteria</taxon>
        <taxon>Pseudomonadales</taxon>
        <taxon>Marinobacteraceae</taxon>
        <taxon>Marinobacter</taxon>
    </lineage>
</organism>
<dbReference type="InterPro" id="IPR050131">
    <property type="entry name" value="Peptidase_S8_subtilisin-like"/>
</dbReference>
<gene>
    <name evidence="8" type="ORF">U5822_11485</name>
</gene>
<dbReference type="PROSITE" id="PS51892">
    <property type="entry name" value="SUBTILASE"/>
    <property type="match status" value="1"/>
</dbReference>
<dbReference type="PROSITE" id="PS51257">
    <property type="entry name" value="PROKAR_LIPOPROTEIN"/>
    <property type="match status" value="1"/>
</dbReference>
<dbReference type="PROSITE" id="PS00138">
    <property type="entry name" value="SUBTILASE_SER"/>
    <property type="match status" value="1"/>
</dbReference>
<dbReference type="Gene3D" id="2.60.120.380">
    <property type="match status" value="1"/>
</dbReference>
<feature type="active site" description="Charge relay system" evidence="5">
    <location>
        <position position="587"/>
    </location>
</feature>
<evidence type="ECO:0000256" key="1">
    <source>
        <dbReference type="ARBA" id="ARBA00011073"/>
    </source>
</evidence>